<dbReference type="InterPro" id="IPR058626">
    <property type="entry name" value="MdtA-like_b-barrel"/>
</dbReference>
<comment type="subcellular location">
    <subcellularLocation>
        <location evidence="1">Cell envelope</location>
    </subcellularLocation>
</comment>
<proteinExistence type="inferred from homology"/>
<evidence type="ECO:0000259" key="8">
    <source>
        <dbReference type="Pfam" id="PF25967"/>
    </source>
</evidence>
<feature type="signal peptide" evidence="4">
    <location>
        <begin position="1"/>
        <end position="20"/>
    </location>
</feature>
<dbReference type="GO" id="GO:0022857">
    <property type="term" value="F:transmembrane transporter activity"/>
    <property type="evidence" value="ECO:0007669"/>
    <property type="project" value="InterPro"/>
</dbReference>
<dbReference type="PANTHER" id="PTHR30158">
    <property type="entry name" value="ACRA/E-RELATED COMPONENT OF DRUG EFFLUX TRANSPORTER"/>
    <property type="match status" value="1"/>
</dbReference>
<evidence type="ECO:0000259" key="7">
    <source>
        <dbReference type="Pfam" id="PF25944"/>
    </source>
</evidence>
<evidence type="ECO:0000256" key="1">
    <source>
        <dbReference type="ARBA" id="ARBA00004196"/>
    </source>
</evidence>
<dbReference type="Proteomes" id="UP000248198">
    <property type="component" value="Unassembled WGS sequence"/>
</dbReference>
<keyword evidence="4" id="KW-0732">Signal</keyword>
<evidence type="ECO:0000256" key="3">
    <source>
        <dbReference type="SAM" id="Coils"/>
    </source>
</evidence>
<comment type="similarity">
    <text evidence="2">Belongs to the membrane fusion protein (MFP) (TC 8.A.1) family.</text>
</comment>
<evidence type="ECO:0000313" key="10">
    <source>
        <dbReference type="Proteomes" id="UP000248198"/>
    </source>
</evidence>
<comment type="caution">
    <text evidence="9">The sequence shown here is derived from an EMBL/GenBank/DDBJ whole genome shotgun (WGS) entry which is preliminary data.</text>
</comment>
<dbReference type="InterPro" id="IPR058625">
    <property type="entry name" value="MdtA-like_BSH"/>
</dbReference>
<dbReference type="SUPFAM" id="SSF111369">
    <property type="entry name" value="HlyD-like secretion proteins"/>
    <property type="match status" value="1"/>
</dbReference>
<gene>
    <name evidence="9" type="ORF">B0O44_104120</name>
</gene>
<reference evidence="9 10" key="1">
    <citation type="submission" date="2018-06" db="EMBL/GenBank/DDBJ databases">
        <title>Genomic Encyclopedia of Archaeal and Bacterial Type Strains, Phase II (KMG-II): from individual species to whole genera.</title>
        <authorList>
            <person name="Goeker M."/>
        </authorList>
    </citation>
    <scope>NUCLEOTIDE SEQUENCE [LARGE SCALE GENOMIC DNA]</scope>
    <source>
        <strain evidence="9 10">DSM 27372</strain>
    </source>
</reference>
<keyword evidence="10" id="KW-1185">Reference proteome</keyword>
<evidence type="ECO:0000259" key="5">
    <source>
        <dbReference type="Pfam" id="PF25876"/>
    </source>
</evidence>
<dbReference type="GO" id="GO:0030313">
    <property type="term" value="C:cell envelope"/>
    <property type="evidence" value="ECO:0007669"/>
    <property type="project" value="UniProtKB-SubCell"/>
</dbReference>
<dbReference type="Gene3D" id="2.40.30.170">
    <property type="match status" value="1"/>
</dbReference>
<dbReference type="EMBL" id="QKLU01000004">
    <property type="protein sequence ID" value="PYF73950.1"/>
    <property type="molecule type" value="Genomic_DNA"/>
</dbReference>
<dbReference type="Pfam" id="PF25967">
    <property type="entry name" value="RND-MFP_C"/>
    <property type="match status" value="1"/>
</dbReference>
<name>A0A318UEP0_9SPHI</name>
<feature type="domain" description="Multidrug resistance protein MdtA-like barrel-sandwich hybrid" evidence="6">
    <location>
        <begin position="76"/>
        <end position="215"/>
    </location>
</feature>
<evidence type="ECO:0000256" key="4">
    <source>
        <dbReference type="SAM" id="SignalP"/>
    </source>
</evidence>
<dbReference type="Pfam" id="PF25876">
    <property type="entry name" value="HH_MFP_RND"/>
    <property type="match status" value="1"/>
</dbReference>
<evidence type="ECO:0000259" key="6">
    <source>
        <dbReference type="Pfam" id="PF25917"/>
    </source>
</evidence>
<organism evidence="9 10">
    <name type="scientific">Pedobacter nutrimenti</name>
    <dbReference type="NCBI Taxonomy" id="1241337"/>
    <lineage>
        <taxon>Bacteria</taxon>
        <taxon>Pseudomonadati</taxon>
        <taxon>Bacteroidota</taxon>
        <taxon>Sphingobacteriia</taxon>
        <taxon>Sphingobacteriales</taxon>
        <taxon>Sphingobacteriaceae</taxon>
        <taxon>Pedobacter</taxon>
    </lineage>
</organism>
<dbReference type="RefSeq" id="WP_110830713.1">
    <property type="nucleotide sequence ID" value="NZ_QKLU01000004.1"/>
</dbReference>
<dbReference type="InterPro" id="IPR058624">
    <property type="entry name" value="MdtA-like_HH"/>
</dbReference>
<dbReference type="PANTHER" id="PTHR30158:SF23">
    <property type="entry name" value="MULTIDRUG RESISTANCE PROTEIN MEXA"/>
    <property type="match status" value="1"/>
</dbReference>
<accession>A0A318UEP0</accession>
<feature type="domain" description="Multidrug resistance protein MdtA-like beta-barrel" evidence="7">
    <location>
        <begin position="222"/>
        <end position="311"/>
    </location>
</feature>
<dbReference type="NCBIfam" id="TIGR01730">
    <property type="entry name" value="RND_mfp"/>
    <property type="match status" value="1"/>
</dbReference>
<evidence type="ECO:0000256" key="2">
    <source>
        <dbReference type="ARBA" id="ARBA00009477"/>
    </source>
</evidence>
<dbReference type="Gene3D" id="2.40.50.100">
    <property type="match status" value="1"/>
</dbReference>
<feature type="coiled-coil region" evidence="3">
    <location>
        <begin position="153"/>
        <end position="180"/>
    </location>
</feature>
<feature type="chain" id="PRO_5016436911" evidence="4">
    <location>
        <begin position="21"/>
        <end position="396"/>
    </location>
</feature>
<dbReference type="AlphaFoldDB" id="A0A318UEP0"/>
<dbReference type="GO" id="GO:0046677">
    <property type="term" value="P:response to antibiotic"/>
    <property type="evidence" value="ECO:0007669"/>
    <property type="project" value="TreeGrafter"/>
</dbReference>
<dbReference type="InterPro" id="IPR058627">
    <property type="entry name" value="MdtA-like_C"/>
</dbReference>
<dbReference type="GO" id="GO:0005886">
    <property type="term" value="C:plasma membrane"/>
    <property type="evidence" value="ECO:0007669"/>
    <property type="project" value="TreeGrafter"/>
</dbReference>
<dbReference type="Gene3D" id="1.10.287.470">
    <property type="entry name" value="Helix hairpin bin"/>
    <property type="match status" value="1"/>
</dbReference>
<dbReference type="Pfam" id="PF25917">
    <property type="entry name" value="BSH_RND"/>
    <property type="match status" value="1"/>
</dbReference>
<dbReference type="Pfam" id="PF25944">
    <property type="entry name" value="Beta-barrel_RND"/>
    <property type="match status" value="1"/>
</dbReference>
<protein>
    <submittedName>
        <fullName evidence="9">Membrane fusion protein (Multidrug efflux system)</fullName>
    </submittedName>
</protein>
<dbReference type="OrthoDB" id="9801814at2"/>
<evidence type="ECO:0000313" key="9">
    <source>
        <dbReference type="EMBL" id="PYF73950.1"/>
    </source>
</evidence>
<dbReference type="Gene3D" id="2.40.420.20">
    <property type="match status" value="1"/>
</dbReference>
<feature type="domain" description="Multidrug resistance protein MdtA-like alpha-helical hairpin" evidence="5">
    <location>
        <begin position="115"/>
        <end position="183"/>
    </location>
</feature>
<feature type="domain" description="Multidrug resistance protein MdtA-like C-terminal permuted SH3" evidence="8">
    <location>
        <begin position="315"/>
        <end position="374"/>
    </location>
</feature>
<sequence length="396" mass="42464">MLFSKPNPTPLQLRSVFLLAATLFLFSGCGSSDKPADPAAAQAAAPPPVIPVLAVAEKEATTYTDYTGAIEGKVNVDIRPQVDGYLDKIFVDEGATVKAGQALFKINDRVYQEQLNTALAARQSAEAGLKTAEIEVAKITPLVQNKVVSEVQLKTAQAAYNQAKAAVAQAQSSIASAKINIGFSLIKAPINGTIGRIPKRIGNLVGKADTEPMTTLSDTREVYVYFSMSEPDFLRFNASAKGGSSAQKLQQLPQVSLILADGTTYRHKGRIQLMDGKFDKNTGSISFRAIFPNPEALLRSGNTGNIRLQQDHQKALLVPMAATMDIQDKTFVYVLKADQKLARRAIVTAGKSGNNYLVKAGLKAGEKIVYSGLDGLAEDTKIKAQSLNADSVYRAQ</sequence>
<dbReference type="PROSITE" id="PS51257">
    <property type="entry name" value="PROKAR_LIPOPROTEIN"/>
    <property type="match status" value="1"/>
</dbReference>
<keyword evidence="3" id="KW-0175">Coiled coil</keyword>
<dbReference type="InterPro" id="IPR006143">
    <property type="entry name" value="RND_pump_MFP"/>
</dbReference>